<feature type="transmembrane region" description="Helical" evidence="1">
    <location>
        <begin position="77"/>
        <end position="96"/>
    </location>
</feature>
<reference evidence="2" key="1">
    <citation type="submission" date="2023-06" db="EMBL/GenBank/DDBJ databases">
        <title>Genome-scale phylogeny and comparative genomics of the fungal order Sordariales.</title>
        <authorList>
            <consortium name="Lawrence Berkeley National Laboratory"/>
            <person name="Hensen N."/>
            <person name="Bonometti L."/>
            <person name="Westerberg I."/>
            <person name="Brannstrom I.O."/>
            <person name="Guillou S."/>
            <person name="Cros-Aarteil S."/>
            <person name="Calhoun S."/>
            <person name="Haridas S."/>
            <person name="Kuo A."/>
            <person name="Mondo S."/>
            <person name="Pangilinan J."/>
            <person name="Riley R."/>
            <person name="LaButti K."/>
            <person name="Andreopoulos B."/>
            <person name="Lipzen A."/>
            <person name="Chen C."/>
            <person name="Yanf M."/>
            <person name="Daum C."/>
            <person name="Ng V."/>
            <person name="Clum A."/>
            <person name="Steindorff A."/>
            <person name="Ohm R."/>
            <person name="Martin F."/>
            <person name="Silar P."/>
            <person name="Natvig D."/>
            <person name="Lalanne C."/>
            <person name="Gautier V."/>
            <person name="Ament-velasquez S.L."/>
            <person name="Kruys A."/>
            <person name="Hutchinson M.I."/>
            <person name="Powell A.J."/>
            <person name="Barry K."/>
            <person name="Miller A.N."/>
            <person name="Grigoriev I.V."/>
            <person name="Debuchy R."/>
            <person name="Gladieux P."/>
            <person name="Thoren M.H."/>
            <person name="Johannesson H."/>
        </authorList>
    </citation>
    <scope>NUCLEOTIDE SEQUENCE</scope>
    <source>
        <strain evidence="2">SMH3187-1</strain>
    </source>
</reference>
<protein>
    <submittedName>
        <fullName evidence="2">Uncharacterized protein</fullName>
    </submittedName>
</protein>
<name>A0AA40K3F7_9PEZI</name>
<dbReference type="EMBL" id="JAUKUD010000005">
    <property type="protein sequence ID" value="KAK0744257.1"/>
    <property type="molecule type" value="Genomic_DNA"/>
</dbReference>
<keyword evidence="1" id="KW-0812">Transmembrane</keyword>
<feature type="transmembrane region" description="Helical" evidence="1">
    <location>
        <begin position="145"/>
        <end position="165"/>
    </location>
</feature>
<keyword evidence="3" id="KW-1185">Reference proteome</keyword>
<evidence type="ECO:0000313" key="2">
    <source>
        <dbReference type="EMBL" id="KAK0744257.1"/>
    </source>
</evidence>
<keyword evidence="1" id="KW-0472">Membrane</keyword>
<gene>
    <name evidence="2" type="ORF">B0T18DRAFT_200523</name>
</gene>
<evidence type="ECO:0000313" key="3">
    <source>
        <dbReference type="Proteomes" id="UP001172155"/>
    </source>
</evidence>
<dbReference type="AlphaFoldDB" id="A0AA40K3F7"/>
<organism evidence="2 3">
    <name type="scientific">Schizothecium vesticola</name>
    <dbReference type="NCBI Taxonomy" id="314040"/>
    <lineage>
        <taxon>Eukaryota</taxon>
        <taxon>Fungi</taxon>
        <taxon>Dikarya</taxon>
        <taxon>Ascomycota</taxon>
        <taxon>Pezizomycotina</taxon>
        <taxon>Sordariomycetes</taxon>
        <taxon>Sordariomycetidae</taxon>
        <taxon>Sordariales</taxon>
        <taxon>Schizotheciaceae</taxon>
        <taxon>Schizothecium</taxon>
    </lineage>
</organism>
<accession>A0AA40K3F7</accession>
<proteinExistence type="predicted"/>
<feature type="transmembrane region" description="Helical" evidence="1">
    <location>
        <begin position="111"/>
        <end position="133"/>
    </location>
</feature>
<comment type="caution">
    <text evidence="2">The sequence shown here is derived from an EMBL/GenBank/DDBJ whole genome shotgun (WGS) entry which is preliminary data.</text>
</comment>
<evidence type="ECO:0000256" key="1">
    <source>
        <dbReference type="SAM" id="Phobius"/>
    </source>
</evidence>
<keyword evidence="1" id="KW-1133">Transmembrane helix</keyword>
<dbReference type="Proteomes" id="UP001172155">
    <property type="component" value="Unassembled WGS sequence"/>
</dbReference>
<feature type="transmembrane region" description="Helical" evidence="1">
    <location>
        <begin position="171"/>
        <end position="193"/>
    </location>
</feature>
<sequence>MAVSTGVLVKIRSLESLAMSWAETRNSELNPPDVDCVSKNLRSFVDQMSREHRNARMHDLHQRSPQSLTLIADQSTLTTWVIIVTLCSTVFLGLAWRHSVPEISTAESSSFWFMCQSSAMGLLGYFVTIFPLYRRSWGAPWRWSLALGVLGALCVLAAVPAFLLLPEFWSSTLLFISTALQAAVTLQLSLVAMQPAVPGKKKE</sequence>